<evidence type="ECO:0000313" key="2">
    <source>
        <dbReference type="Proteomes" id="UP000054232"/>
    </source>
</evidence>
<dbReference type="Proteomes" id="UP000054232">
    <property type="component" value="Unassembled WGS sequence"/>
</dbReference>
<dbReference type="AlphaFoldDB" id="A0A093J2Q6"/>
<feature type="non-terminal residue" evidence="1">
    <location>
        <position position="1"/>
    </location>
</feature>
<dbReference type="EMBL" id="KK568983">
    <property type="protein sequence ID" value="KFW06162.1"/>
    <property type="molecule type" value="Genomic_DNA"/>
</dbReference>
<evidence type="ECO:0000313" key="1">
    <source>
        <dbReference type="EMBL" id="KFW06162.1"/>
    </source>
</evidence>
<feature type="non-terminal residue" evidence="1">
    <location>
        <position position="83"/>
    </location>
</feature>
<keyword evidence="2" id="KW-1185">Reference proteome</keyword>
<protein>
    <submittedName>
        <fullName evidence="1">Uncharacterized protein</fullName>
    </submittedName>
</protein>
<accession>A0A093J2Q6</accession>
<organism evidence="1 2">
    <name type="scientific">Eurypyga helias</name>
    <name type="common">Sunbittern</name>
    <name type="synonym">Ardea helias</name>
    <dbReference type="NCBI Taxonomy" id="54383"/>
    <lineage>
        <taxon>Eukaryota</taxon>
        <taxon>Metazoa</taxon>
        <taxon>Chordata</taxon>
        <taxon>Craniata</taxon>
        <taxon>Vertebrata</taxon>
        <taxon>Euteleostomi</taxon>
        <taxon>Archelosauria</taxon>
        <taxon>Archosauria</taxon>
        <taxon>Dinosauria</taxon>
        <taxon>Saurischia</taxon>
        <taxon>Theropoda</taxon>
        <taxon>Coelurosauria</taxon>
        <taxon>Aves</taxon>
        <taxon>Neognathae</taxon>
        <taxon>Neoaves</taxon>
        <taxon>Phaethontimorphae</taxon>
        <taxon>Eurypygiformes</taxon>
        <taxon>Eurypygidae</taxon>
        <taxon>Eurypyga</taxon>
    </lineage>
</organism>
<proteinExistence type="predicted"/>
<name>A0A093J2Q6_EURHL</name>
<reference evidence="1 2" key="1">
    <citation type="submission" date="2014-04" db="EMBL/GenBank/DDBJ databases">
        <title>Genome evolution of avian class.</title>
        <authorList>
            <person name="Zhang G."/>
            <person name="Li C."/>
        </authorList>
    </citation>
    <scope>NUCLEOTIDE SEQUENCE [LARGE SCALE GENOMIC DNA]</scope>
    <source>
        <strain evidence="1">BGI_N326</strain>
    </source>
</reference>
<sequence>DFDMRRCLSAFDVKLGSALPKMAIAGVQHHGVAPLSRCYAAVAGGGGAVASAIPLPNVHFEHPRRAPTQKEGADFIVIVAPKQ</sequence>
<gene>
    <name evidence="1" type="ORF">N326_08356</name>
</gene>